<protein>
    <submittedName>
        <fullName evidence="2">Uncharacterized protein</fullName>
    </submittedName>
</protein>
<comment type="caution">
    <text evidence="2">The sequence shown here is derived from an EMBL/GenBank/DDBJ whole genome shotgun (WGS) entry which is preliminary data.</text>
</comment>
<evidence type="ECO:0000256" key="1">
    <source>
        <dbReference type="SAM" id="MobiDB-lite"/>
    </source>
</evidence>
<dbReference type="EMBL" id="JAIQCJ010000633">
    <property type="protein sequence ID" value="KAJ8794935.1"/>
    <property type="molecule type" value="Genomic_DNA"/>
</dbReference>
<evidence type="ECO:0000313" key="2">
    <source>
        <dbReference type="EMBL" id="KAJ8794935.1"/>
    </source>
</evidence>
<organism evidence="2 3">
    <name type="scientific">Eschrichtius robustus</name>
    <name type="common">California gray whale</name>
    <name type="synonym">Eschrichtius gibbosus</name>
    <dbReference type="NCBI Taxonomy" id="9764"/>
    <lineage>
        <taxon>Eukaryota</taxon>
        <taxon>Metazoa</taxon>
        <taxon>Chordata</taxon>
        <taxon>Craniata</taxon>
        <taxon>Vertebrata</taxon>
        <taxon>Euteleostomi</taxon>
        <taxon>Mammalia</taxon>
        <taxon>Eutheria</taxon>
        <taxon>Laurasiatheria</taxon>
        <taxon>Artiodactyla</taxon>
        <taxon>Whippomorpha</taxon>
        <taxon>Cetacea</taxon>
        <taxon>Mysticeti</taxon>
        <taxon>Eschrichtiidae</taxon>
        <taxon>Eschrichtius</taxon>
    </lineage>
</organism>
<name>A0AB34HUX0_ESCRO</name>
<feature type="region of interest" description="Disordered" evidence="1">
    <location>
        <begin position="18"/>
        <end position="87"/>
    </location>
</feature>
<evidence type="ECO:0000313" key="3">
    <source>
        <dbReference type="Proteomes" id="UP001159641"/>
    </source>
</evidence>
<accession>A0AB34HUX0</accession>
<dbReference type="Proteomes" id="UP001159641">
    <property type="component" value="Unassembled WGS sequence"/>
</dbReference>
<gene>
    <name evidence="2" type="ORF">J1605_018729</name>
</gene>
<sequence>MGGTASCRGRERCELHYPESTAPRVSGTGPMKTRAEALPSGGRRLGGPSGVDRRRHFVNSDLVTGGEVEDAGPARDQGTRKLLRPLL</sequence>
<keyword evidence="3" id="KW-1185">Reference proteome</keyword>
<reference evidence="2 3" key="1">
    <citation type="submission" date="2022-11" db="EMBL/GenBank/DDBJ databases">
        <title>Whole genome sequence of Eschrichtius robustus ER-17-0199.</title>
        <authorList>
            <person name="Bruniche-Olsen A."/>
            <person name="Black A.N."/>
            <person name="Fields C.J."/>
            <person name="Walden K."/>
            <person name="Dewoody J.A."/>
        </authorList>
    </citation>
    <scope>NUCLEOTIDE SEQUENCE [LARGE SCALE GENOMIC DNA]</scope>
    <source>
        <strain evidence="2">ER-17-0199</strain>
        <tissue evidence="2">Blubber</tissue>
    </source>
</reference>
<proteinExistence type="predicted"/>
<dbReference type="AlphaFoldDB" id="A0AB34HUX0"/>